<evidence type="ECO:0000259" key="1">
    <source>
        <dbReference type="SMART" id="SM00694"/>
    </source>
</evidence>
<dbReference type="AlphaFoldDB" id="A0A9W8GN72"/>
<dbReference type="EMBL" id="JANBUH010002306">
    <property type="protein sequence ID" value="KAJ2740138.1"/>
    <property type="molecule type" value="Genomic_DNA"/>
</dbReference>
<evidence type="ECO:0000313" key="2">
    <source>
        <dbReference type="EMBL" id="KAJ2740138.1"/>
    </source>
</evidence>
<dbReference type="PANTHER" id="PTHR23250">
    <property type="entry name" value="DYSFERLIN-RELATED"/>
    <property type="match status" value="1"/>
</dbReference>
<dbReference type="SMART" id="SM00694">
    <property type="entry name" value="DysFC"/>
    <property type="match status" value="1"/>
</dbReference>
<name>A0A9W8GN72_9FUNG</name>
<dbReference type="InterPro" id="IPR006614">
    <property type="entry name" value="Peroxin/Ferlin"/>
</dbReference>
<dbReference type="GO" id="GO:0007031">
    <property type="term" value="P:peroxisome organization"/>
    <property type="evidence" value="ECO:0007669"/>
    <property type="project" value="UniProtKB-ARBA"/>
</dbReference>
<gene>
    <name evidence="2" type="ORF">GGI19_007190</name>
</gene>
<dbReference type="PANTHER" id="PTHR23250:SF1">
    <property type="entry name" value="TECTONIN BETA-PROPELLER REPEAT-CONTAINING PROTEIN 1"/>
    <property type="match status" value="1"/>
</dbReference>
<keyword evidence="3" id="KW-1185">Reference proteome</keyword>
<evidence type="ECO:0000313" key="3">
    <source>
        <dbReference type="Proteomes" id="UP001140011"/>
    </source>
</evidence>
<comment type="caution">
    <text evidence="2">The sequence shown here is derived from an EMBL/GenBank/DDBJ whole genome shotgun (WGS) entry which is preliminary data.</text>
</comment>
<feature type="non-terminal residue" evidence="2">
    <location>
        <position position="157"/>
    </location>
</feature>
<reference evidence="2" key="1">
    <citation type="submission" date="2022-07" db="EMBL/GenBank/DDBJ databases">
        <title>Phylogenomic reconstructions and comparative analyses of Kickxellomycotina fungi.</title>
        <authorList>
            <person name="Reynolds N.K."/>
            <person name="Stajich J.E."/>
            <person name="Barry K."/>
            <person name="Grigoriev I.V."/>
            <person name="Crous P."/>
            <person name="Smith M.E."/>
        </authorList>
    </citation>
    <scope>NUCLEOTIDE SEQUENCE</scope>
    <source>
        <strain evidence="2">BCRC 34297</strain>
    </source>
</reference>
<sequence>MAQMHAQAVLARVREAKRLVDDERFEYACDVANFSTKLLHPMDPPPWCDAQMELTLPNVHSFQLPDPSWQWVSPRWLIDMTQDVDEDGWQYASRFSASATWHGRHSAQGFVRRRRWLRLRRRSKCHYDEESDDLCFNSAVNEVGRSEGGAQPIIKAA</sequence>
<dbReference type="GO" id="GO:0005778">
    <property type="term" value="C:peroxisomal membrane"/>
    <property type="evidence" value="ECO:0007669"/>
    <property type="project" value="UniProtKB-ARBA"/>
</dbReference>
<dbReference type="InterPro" id="IPR010482">
    <property type="entry name" value="TECPR1-like_DysF"/>
</dbReference>
<organism evidence="2 3">
    <name type="scientific">Coemansia pectinata</name>
    <dbReference type="NCBI Taxonomy" id="1052879"/>
    <lineage>
        <taxon>Eukaryota</taxon>
        <taxon>Fungi</taxon>
        <taxon>Fungi incertae sedis</taxon>
        <taxon>Zoopagomycota</taxon>
        <taxon>Kickxellomycotina</taxon>
        <taxon>Kickxellomycetes</taxon>
        <taxon>Kickxellales</taxon>
        <taxon>Kickxellaceae</taxon>
        <taxon>Coemansia</taxon>
    </lineage>
</organism>
<dbReference type="OrthoDB" id="72441at2759"/>
<accession>A0A9W8GN72</accession>
<protein>
    <recommendedName>
        <fullName evidence="1">Peroxin/Ferlin domain-containing protein</fullName>
    </recommendedName>
</protein>
<dbReference type="Pfam" id="PF06398">
    <property type="entry name" value="Pex24p"/>
    <property type="match status" value="1"/>
</dbReference>
<feature type="domain" description="Peroxin/Ferlin" evidence="1">
    <location>
        <begin position="88"/>
        <end position="123"/>
    </location>
</feature>
<proteinExistence type="predicted"/>
<dbReference type="InterPro" id="IPR051513">
    <property type="entry name" value="Tectonin_beta-prop"/>
</dbReference>
<dbReference type="Proteomes" id="UP001140011">
    <property type="component" value="Unassembled WGS sequence"/>
</dbReference>